<evidence type="ECO:0000313" key="6">
    <source>
        <dbReference type="Proteomes" id="UP000590811"/>
    </source>
</evidence>
<keyword evidence="1" id="KW-0862">Zinc</keyword>
<dbReference type="GO" id="GO:0008270">
    <property type="term" value="F:zinc ion binding"/>
    <property type="evidence" value="ECO:0007669"/>
    <property type="project" value="UniProtKB-UniRule"/>
</dbReference>
<feature type="binding site" evidence="1">
    <location>
        <position position="56"/>
    </location>
    <ligand>
        <name>Zn(2+)</name>
        <dbReference type="ChEBI" id="CHEBI:29105"/>
    </ligand>
</feature>
<dbReference type="RefSeq" id="WP_121032170.1">
    <property type="nucleotide sequence ID" value="NZ_JACHVT010000006.1"/>
</dbReference>
<keyword evidence="1" id="KW-0805">Transcription regulation</keyword>
<comment type="subunit">
    <text evidence="1">Forms a complex with the RNAP catalytic core and with free principal sigma factors.</text>
</comment>
<dbReference type="GO" id="GO:0045893">
    <property type="term" value="P:positive regulation of DNA-templated transcription"/>
    <property type="evidence" value="ECO:0007669"/>
    <property type="project" value="UniProtKB-UniRule"/>
</dbReference>
<dbReference type="Pfam" id="PF13397">
    <property type="entry name" value="RbpA"/>
    <property type="match status" value="1"/>
</dbReference>
<feature type="binding site" evidence="1">
    <location>
        <position position="58"/>
    </location>
    <ligand>
        <name>Zn(2+)</name>
        <dbReference type="ChEBI" id="CHEBI:29105"/>
    </ligand>
</feature>
<evidence type="ECO:0000313" key="4">
    <source>
        <dbReference type="EMBL" id="RKT78012.1"/>
    </source>
</evidence>
<proteinExistence type="inferred from homology"/>
<feature type="binding site" evidence="1">
    <location>
        <position position="34"/>
    </location>
    <ligand>
        <name>Zn(2+)</name>
        <dbReference type="ChEBI" id="CHEBI:29105"/>
    </ligand>
</feature>
<feature type="region of interest" description="Disordered" evidence="2">
    <location>
        <begin position="1"/>
        <end position="24"/>
    </location>
</feature>
<accession>A0A495XVL4</accession>
<dbReference type="AlphaFoldDB" id="A0A495XVL4"/>
<dbReference type="HAMAP" id="MF_01483">
    <property type="entry name" value="RbpA"/>
    <property type="match status" value="1"/>
</dbReference>
<sequence length="120" mass="13803">MADRALRGSNLGSRSMESDENVVPSERQITAYVCPDGHRTELPFSIEAEIPATWECRCGLAAKLQGDHDEPEAKPVKHQRTHWDMLLERRSIPELEELLEERLTLLRESRGEKPRRRKSA</sequence>
<dbReference type="OrthoDB" id="3618415at2"/>
<reference evidence="3 6" key="2">
    <citation type="submission" date="2020-08" db="EMBL/GenBank/DDBJ databases">
        <title>Genomic Encyclopedia of Type Strains, Phase IV (KMG-V): Genome sequencing to study the core and pangenomes of soil and plant-associated prokaryotes.</title>
        <authorList>
            <person name="Whitman W."/>
        </authorList>
    </citation>
    <scope>NUCLEOTIDE SEQUENCE [LARGE SCALE GENOMIC DNA]</scope>
    <source>
        <strain evidence="3 6">B3ACCR2</strain>
    </source>
</reference>
<reference evidence="4 5" key="1">
    <citation type="submission" date="2018-10" db="EMBL/GenBank/DDBJ databases">
        <title>Sequencing the genomes of 1000 actinobacteria strains.</title>
        <authorList>
            <person name="Klenk H.-P."/>
        </authorList>
    </citation>
    <scope>NUCLEOTIDE SEQUENCE [LARGE SCALE GENOMIC DNA]</scope>
    <source>
        <strain evidence="4 5">DSM 44267</strain>
    </source>
</reference>
<evidence type="ECO:0000313" key="3">
    <source>
        <dbReference type="EMBL" id="MBB2987618.1"/>
    </source>
</evidence>
<comment type="cofactor">
    <cofactor evidence="1">
        <name>Zn(2+)</name>
        <dbReference type="ChEBI" id="CHEBI:29105"/>
    </cofactor>
    <text evidence="1">Bind 1 Zn(2+) per subunit.</text>
</comment>
<keyword evidence="5" id="KW-1185">Reference proteome</keyword>
<evidence type="ECO:0000256" key="1">
    <source>
        <dbReference type="HAMAP-Rule" id="MF_01483"/>
    </source>
</evidence>
<dbReference type="Gene3D" id="2.20.28.270">
    <property type="entry name" value="RNA polymerase-binding protein A"/>
    <property type="match status" value="1"/>
</dbReference>
<organism evidence="4 5">
    <name type="scientific">Terracoccus luteus</name>
    <dbReference type="NCBI Taxonomy" id="53356"/>
    <lineage>
        <taxon>Bacteria</taxon>
        <taxon>Bacillati</taxon>
        <taxon>Actinomycetota</taxon>
        <taxon>Actinomycetes</taxon>
        <taxon>Micrococcales</taxon>
        <taxon>Intrasporangiaceae</taxon>
        <taxon>Terracoccus</taxon>
    </lineage>
</organism>
<dbReference type="Proteomes" id="UP000590811">
    <property type="component" value="Unassembled WGS sequence"/>
</dbReference>
<dbReference type="InterPro" id="IPR025182">
    <property type="entry name" value="RNApol-bd_RbpA"/>
</dbReference>
<keyword evidence="1" id="KW-0804">Transcription</keyword>
<evidence type="ECO:0000256" key="2">
    <source>
        <dbReference type="SAM" id="MobiDB-lite"/>
    </source>
</evidence>
<dbReference type="GO" id="GO:0001000">
    <property type="term" value="F:bacterial-type RNA polymerase core enzyme binding"/>
    <property type="evidence" value="ECO:0007669"/>
    <property type="project" value="UniProtKB-UniRule"/>
</dbReference>
<protein>
    <recommendedName>
        <fullName evidence="1">RNA polymerase-binding protein RbpA</fullName>
    </recommendedName>
</protein>
<keyword evidence="1" id="KW-0479">Metal-binding</keyword>
<comment type="similarity">
    <text evidence="1">Belongs to the RNA polymerase-binding protein RbpA family.</text>
</comment>
<dbReference type="InterPro" id="IPR038638">
    <property type="entry name" value="RbpA_sf"/>
</dbReference>
<dbReference type="EMBL" id="RBXT01000001">
    <property type="protein sequence ID" value="RKT78012.1"/>
    <property type="molecule type" value="Genomic_DNA"/>
</dbReference>
<gene>
    <name evidence="1" type="primary">rbpA</name>
    <name evidence="4" type="ORF">DFJ68_1447</name>
    <name evidence="3" type="ORF">FHW14_002804</name>
</gene>
<feature type="binding site" evidence="1">
    <location>
        <position position="38"/>
    </location>
    <ligand>
        <name>Zn(2+)</name>
        <dbReference type="ChEBI" id="CHEBI:29105"/>
    </ligand>
</feature>
<comment type="caution">
    <text evidence="4">The sequence shown here is derived from an EMBL/GenBank/DDBJ whole genome shotgun (WGS) entry which is preliminary data.</text>
</comment>
<comment type="function">
    <text evidence="1">Binds to RNA polymerase (RNAP), stimulating transcription from principal, but not alternative sigma factor promoters.</text>
</comment>
<evidence type="ECO:0000313" key="5">
    <source>
        <dbReference type="Proteomes" id="UP000278440"/>
    </source>
</evidence>
<dbReference type="Proteomes" id="UP000278440">
    <property type="component" value="Unassembled WGS sequence"/>
</dbReference>
<dbReference type="EMBL" id="JACHVT010000006">
    <property type="protein sequence ID" value="MBB2987618.1"/>
    <property type="molecule type" value="Genomic_DNA"/>
</dbReference>
<name>A0A495XVL4_9MICO</name>